<dbReference type="Gene3D" id="2.60.120.10">
    <property type="entry name" value="Jelly Rolls"/>
    <property type="match status" value="1"/>
</dbReference>
<dbReference type="CDD" id="cd02230">
    <property type="entry name" value="cupin_HP0902-like"/>
    <property type="match status" value="1"/>
</dbReference>
<dbReference type="InterPro" id="IPR013096">
    <property type="entry name" value="Cupin_2"/>
</dbReference>
<dbReference type="STRING" id="1121421.SAMN02745123_00414"/>
<dbReference type="EMBL" id="FRAR01000005">
    <property type="protein sequence ID" value="SHK02061.1"/>
    <property type="molecule type" value="Genomic_DNA"/>
</dbReference>
<dbReference type="InterPro" id="IPR011051">
    <property type="entry name" value="RmlC_Cupin_sf"/>
</dbReference>
<feature type="domain" description="Cupin type-2" evidence="1">
    <location>
        <begin position="44"/>
        <end position="110"/>
    </location>
</feature>
<accession>A0A1M6P2A4</accession>
<name>A0A1M6P2A4_9FIRM</name>
<organism evidence="2 3">
    <name type="scientific">Desulforamulus aeronauticus DSM 10349</name>
    <dbReference type="NCBI Taxonomy" id="1121421"/>
    <lineage>
        <taxon>Bacteria</taxon>
        <taxon>Bacillati</taxon>
        <taxon>Bacillota</taxon>
        <taxon>Clostridia</taxon>
        <taxon>Eubacteriales</taxon>
        <taxon>Peptococcaceae</taxon>
        <taxon>Desulforamulus</taxon>
    </lineage>
</organism>
<dbReference type="InterPro" id="IPR014710">
    <property type="entry name" value="RmlC-like_jellyroll"/>
</dbReference>
<dbReference type="Pfam" id="PF07883">
    <property type="entry name" value="Cupin_2"/>
    <property type="match status" value="1"/>
</dbReference>
<dbReference type="OrthoDB" id="9793184at2"/>
<dbReference type="PANTHER" id="PTHR37694">
    <property type="entry name" value="SLR8022 PROTEIN"/>
    <property type="match status" value="1"/>
</dbReference>
<proteinExistence type="predicted"/>
<dbReference type="SUPFAM" id="SSF51182">
    <property type="entry name" value="RmlC-like cupins"/>
    <property type="match status" value="1"/>
</dbReference>
<sequence>MSGQHYIKNIDFAKVVELAALVDYQEGRVVSRTLSQGKPVSVTLFAFDQGEEISAHSSPGDAMVYILDGEAEITIGQEKFLAKKGEAIVMPNGIPHGLVAKERFKMLLIVIFSLE</sequence>
<dbReference type="PANTHER" id="PTHR37694:SF1">
    <property type="entry name" value="SLR8022 PROTEIN"/>
    <property type="match status" value="1"/>
</dbReference>
<dbReference type="AlphaFoldDB" id="A0A1M6P2A4"/>
<dbReference type="Proteomes" id="UP000183997">
    <property type="component" value="Unassembled WGS sequence"/>
</dbReference>
<dbReference type="RefSeq" id="WP_072910622.1">
    <property type="nucleotide sequence ID" value="NZ_FRAR01000005.1"/>
</dbReference>
<reference evidence="3" key="1">
    <citation type="submission" date="2016-11" db="EMBL/GenBank/DDBJ databases">
        <authorList>
            <person name="Varghese N."/>
            <person name="Submissions S."/>
        </authorList>
    </citation>
    <scope>NUCLEOTIDE SEQUENCE [LARGE SCALE GENOMIC DNA]</scope>
    <source>
        <strain evidence="3">DSM 10349</strain>
    </source>
</reference>
<evidence type="ECO:0000313" key="2">
    <source>
        <dbReference type="EMBL" id="SHK02061.1"/>
    </source>
</evidence>
<protein>
    <submittedName>
        <fullName evidence="2">Cupin domain protein</fullName>
    </submittedName>
</protein>
<keyword evidence="3" id="KW-1185">Reference proteome</keyword>
<gene>
    <name evidence="2" type="ORF">SAMN02745123_00414</name>
</gene>
<evidence type="ECO:0000313" key="3">
    <source>
        <dbReference type="Proteomes" id="UP000183997"/>
    </source>
</evidence>
<evidence type="ECO:0000259" key="1">
    <source>
        <dbReference type="Pfam" id="PF07883"/>
    </source>
</evidence>